<protein>
    <recommendedName>
        <fullName evidence="3">Nucleolar protein 16</fullName>
    </recommendedName>
</protein>
<dbReference type="EMBL" id="GBBI01001061">
    <property type="protein sequence ID" value="JAC17651.1"/>
    <property type="molecule type" value="mRNA"/>
</dbReference>
<evidence type="ECO:0000256" key="4">
    <source>
        <dbReference type="ARBA" id="ARBA00023242"/>
    </source>
</evidence>
<proteinExistence type="evidence at transcript level"/>
<evidence type="ECO:0000256" key="2">
    <source>
        <dbReference type="ARBA" id="ARBA00008479"/>
    </source>
</evidence>
<keyword evidence="4" id="KW-0539">Nucleus</keyword>
<name>A0A023F8G5_TRIIF</name>
<accession>A0A023F8G5</accession>
<dbReference type="PANTHER" id="PTHR13243">
    <property type="entry name" value="HSPC111 PROTEIN-RELATED"/>
    <property type="match status" value="1"/>
</dbReference>
<dbReference type="GO" id="GO:0042273">
    <property type="term" value="P:ribosomal large subunit biogenesis"/>
    <property type="evidence" value="ECO:0007669"/>
    <property type="project" value="TreeGrafter"/>
</dbReference>
<dbReference type="Pfam" id="PF09420">
    <property type="entry name" value="Nop16"/>
    <property type="match status" value="1"/>
</dbReference>
<comment type="similarity">
    <text evidence="2">Belongs to the NOP16 family.</text>
</comment>
<dbReference type="AlphaFoldDB" id="A0A023F8G5"/>
<evidence type="ECO:0000313" key="5">
    <source>
        <dbReference type="EMBL" id="JAC17651.1"/>
    </source>
</evidence>
<comment type="subcellular location">
    <subcellularLocation>
        <location evidence="1">Nucleus</location>
        <location evidence="1">Nucleolus</location>
    </subcellularLocation>
</comment>
<evidence type="ECO:0000256" key="1">
    <source>
        <dbReference type="ARBA" id="ARBA00004604"/>
    </source>
</evidence>
<dbReference type="PANTHER" id="PTHR13243:SF1">
    <property type="entry name" value="NUCLEOLAR PROTEIN 16"/>
    <property type="match status" value="1"/>
</dbReference>
<evidence type="ECO:0000256" key="3">
    <source>
        <dbReference type="ARBA" id="ARBA00015522"/>
    </source>
</evidence>
<dbReference type="GO" id="GO:0005730">
    <property type="term" value="C:nucleolus"/>
    <property type="evidence" value="ECO:0007669"/>
    <property type="project" value="UniProtKB-SubCell"/>
</dbReference>
<organism evidence="5">
    <name type="scientific">Triatoma infestans</name>
    <name type="common">Assassin bug</name>
    <dbReference type="NCBI Taxonomy" id="30076"/>
    <lineage>
        <taxon>Eukaryota</taxon>
        <taxon>Metazoa</taxon>
        <taxon>Ecdysozoa</taxon>
        <taxon>Arthropoda</taxon>
        <taxon>Hexapoda</taxon>
        <taxon>Insecta</taxon>
        <taxon>Pterygota</taxon>
        <taxon>Neoptera</taxon>
        <taxon>Paraneoptera</taxon>
        <taxon>Hemiptera</taxon>
        <taxon>Heteroptera</taxon>
        <taxon>Panheteroptera</taxon>
        <taxon>Cimicomorpha</taxon>
        <taxon>Reduviidae</taxon>
        <taxon>Triatominae</taxon>
        <taxon>Triatoma</taxon>
    </lineage>
</organism>
<dbReference type="InterPro" id="IPR019002">
    <property type="entry name" value="Ribosome_biogenesis_Nop16"/>
</dbReference>
<sequence length="185" mass="22345">MTKIRKQKRKKVYKYNVNRKKQKNKMRRRPKVLCEHIKKEWDNRKAPKQNMLEMGLSIDPNETLKLPPNRPLNMELDEEESPKPLIADKTYVVKNMELDAKAPRQKNFRLPNSQVEWLTKLLDKYGEDYKAMVKDRKLNCFQETWKQLRHKINRFKSIPEQYGEYLKKKETEKLEMESSCSNNDS</sequence>
<reference evidence="5" key="1">
    <citation type="journal article" date="2014" name="PLoS Negl. Trop. Dis.">
        <title>An updated insight into the Sialotranscriptome of Triatoma infestans: developmental stage and geographic variations.</title>
        <authorList>
            <person name="Schwarz A."/>
            <person name="Medrano-Mercado N."/>
            <person name="Schaub G.A."/>
            <person name="Struchiner C.J."/>
            <person name="Bargues M.D."/>
            <person name="Levy M.Z."/>
            <person name="Ribeiro J.M."/>
        </authorList>
    </citation>
    <scope>NUCLEOTIDE SEQUENCE</scope>
    <source>
        <strain evidence="5">Chile</strain>
        <tissue evidence="5">Salivary glands</tissue>
    </source>
</reference>